<feature type="domain" description="4Fe-4S ferredoxin-type" evidence="8">
    <location>
        <begin position="234"/>
        <end position="259"/>
    </location>
</feature>
<evidence type="ECO:0000256" key="2">
    <source>
        <dbReference type="ARBA" id="ARBA00022485"/>
    </source>
</evidence>
<dbReference type="PROSITE" id="PS00198">
    <property type="entry name" value="4FE4S_FER_1"/>
    <property type="match status" value="1"/>
</dbReference>
<dbReference type="InterPro" id="IPR047964">
    <property type="entry name" value="EFR1-like"/>
</dbReference>
<keyword evidence="10" id="KW-1185">Reference proteome</keyword>
<dbReference type="InterPro" id="IPR050572">
    <property type="entry name" value="Fe-S_Ferredoxin"/>
</dbReference>
<dbReference type="InterPro" id="IPR017900">
    <property type="entry name" value="4Fe4S_Fe_S_CS"/>
</dbReference>
<evidence type="ECO:0000256" key="4">
    <source>
        <dbReference type="ARBA" id="ARBA00022737"/>
    </source>
</evidence>
<evidence type="ECO:0000256" key="6">
    <source>
        <dbReference type="ARBA" id="ARBA00023004"/>
    </source>
</evidence>
<keyword evidence="6" id="KW-0408">Iron</keyword>
<dbReference type="InterPro" id="IPR017896">
    <property type="entry name" value="4Fe4S_Fe-S-bd"/>
</dbReference>
<evidence type="ECO:0000256" key="3">
    <source>
        <dbReference type="ARBA" id="ARBA00022723"/>
    </source>
</evidence>
<feature type="domain" description="4Fe-4S ferredoxin-type" evidence="8">
    <location>
        <begin position="202"/>
        <end position="231"/>
    </location>
</feature>
<evidence type="ECO:0000313" key="10">
    <source>
        <dbReference type="Proteomes" id="UP001208689"/>
    </source>
</evidence>
<organism evidence="9 10">
    <name type="scientific">Candidatus Lokiarchaeum ossiferum</name>
    <dbReference type="NCBI Taxonomy" id="2951803"/>
    <lineage>
        <taxon>Archaea</taxon>
        <taxon>Promethearchaeati</taxon>
        <taxon>Promethearchaeota</taxon>
        <taxon>Promethearchaeia</taxon>
        <taxon>Promethearchaeales</taxon>
        <taxon>Promethearchaeaceae</taxon>
        <taxon>Candidatus Lokiarchaeum</taxon>
    </lineage>
</organism>
<dbReference type="PROSITE" id="PS51379">
    <property type="entry name" value="4FE4S_FER_2"/>
    <property type="match status" value="2"/>
</dbReference>
<keyword evidence="2" id="KW-0004">4Fe-4S</keyword>
<dbReference type="Gene3D" id="3.40.50.360">
    <property type="match status" value="1"/>
</dbReference>
<dbReference type="PANTHER" id="PTHR43687:SF6">
    <property type="entry name" value="L-ASPARTATE SEMIALDEHYDE SULFURTRANSFERASE IRON-SULFUR SUBUNIT"/>
    <property type="match status" value="1"/>
</dbReference>
<dbReference type="Proteomes" id="UP001208689">
    <property type="component" value="Chromosome"/>
</dbReference>
<evidence type="ECO:0000256" key="1">
    <source>
        <dbReference type="ARBA" id="ARBA00022448"/>
    </source>
</evidence>
<dbReference type="EMBL" id="CP104013">
    <property type="protein sequence ID" value="UYP45504.1"/>
    <property type="molecule type" value="Genomic_DNA"/>
</dbReference>
<evidence type="ECO:0000313" key="9">
    <source>
        <dbReference type="EMBL" id="UYP45504.1"/>
    </source>
</evidence>
<evidence type="ECO:0000259" key="8">
    <source>
        <dbReference type="PROSITE" id="PS51379"/>
    </source>
</evidence>
<dbReference type="PANTHER" id="PTHR43687">
    <property type="entry name" value="ADENYLYLSULFATE REDUCTASE, BETA SUBUNIT"/>
    <property type="match status" value="1"/>
</dbReference>
<name>A0ABY6HPR2_9ARCH</name>
<protein>
    <recommendedName>
        <fullName evidence="8">4Fe-4S ferredoxin-type domain-containing protein</fullName>
    </recommendedName>
</protein>
<dbReference type="NCBIfam" id="NF038196">
    <property type="entry name" value="ferrodoxin_EFR1"/>
    <property type="match status" value="1"/>
</dbReference>
<dbReference type="Pfam" id="PF13187">
    <property type="entry name" value="Fer4_9"/>
    <property type="match status" value="1"/>
</dbReference>
<accession>A0ABY6HPR2</accession>
<keyword evidence="5" id="KW-0249">Electron transport</keyword>
<keyword evidence="7" id="KW-0411">Iron-sulfur</keyword>
<evidence type="ECO:0000256" key="5">
    <source>
        <dbReference type="ARBA" id="ARBA00022982"/>
    </source>
</evidence>
<keyword evidence="4" id="KW-0677">Repeat</keyword>
<dbReference type="SUPFAM" id="SSF52218">
    <property type="entry name" value="Flavoproteins"/>
    <property type="match status" value="1"/>
</dbReference>
<sequence length="282" mass="32726">MRFTTFFFSGTGNTWWVTREFSRLVQELGHEAQYYSLENKAIHDSEFLKTVFNESDAIGIAYPIYGSTLPKIMWQFLDELGQLDFSKLSNACKVGYTLTSVALFSGDGALVPRKKMKILGLQLQGAMNFQMTSNLSVPFFRYNPVSMEKLESRKNRNRKKMRKLILRLSKGKKCMEGRNPLLIFVGWLQRIFGEKEISLISKYWSVDRSKCTQCLLCVKDCPTNSIEYFDDKFIFHKSCTACMRCYNRCPSSAIQIFNRTADPEKYRRFHGPGEGFKIKDLR</sequence>
<dbReference type="SUPFAM" id="SSF54862">
    <property type="entry name" value="4Fe-4S ferredoxins"/>
    <property type="match status" value="1"/>
</dbReference>
<reference evidence="9" key="1">
    <citation type="submission" date="2022-09" db="EMBL/GenBank/DDBJ databases">
        <title>Actin cytoskeleton and complex cell architecture in an #Asgard archaeon.</title>
        <authorList>
            <person name="Ponce Toledo R.I."/>
            <person name="Schleper C."/>
            <person name="Rodrigues Oliveira T."/>
            <person name="Wollweber F."/>
            <person name="Xu J."/>
            <person name="Rittmann S."/>
            <person name="Klingl A."/>
            <person name="Pilhofer M."/>
        </authorList>
    </citation>
    <scope>NUCLEOTIDE SEQUENCE</scope>
    <source>
        <strain evidence="9">B-35</strain>
    </source>
</reference>
<proteinExistence type="predicted"/>
<gene>
    <name evidence="9" type="ORF">NEF87_001789</name>
</gene>
<dbReference type="InterPro" id="IPR029039">
    <property type="entry name" value="Flavoprotein-like_sf"/>
</dbReference>
<keyword evidence="1" id="KW-0813">Transport</keyword>
<dbReference type="Gene3D" id="3.30.70.20">
    <property type="match status" value="1"/>
</dbReference>
<evidence type="ECO:0000256" key="7">
    <source>
        <dbReference type="ARBA" id="ARBA00023014"/>
    </source>
</evidence>
<keyword evidence="3" id="KW-0479">Metal-binding</keyword>